<dbReference type="RefSeq" id="XP_027612765.1">
    <property type="nucleotide sequence ID" value="XM_027756964.1"/>
</dbReference>
<dbReference type="AlphaFoldDB" id="A0A401GI53"/>
<evidence type="ECO:0000313" key="3">
    <source>
        <dbReference type="Proteomes" id="UP000287166"/>
    </source>
</evidence>
<proteinExistence type="predicted"/>
<dbReference type="Proteomes" id="UP000287166">
    <property type="component" value="Unassembled WGS sequence"/>
</dbReference>
<dbReference type="InParanoid" id="A0A401GI53"/>
<dbReference type="EMBL" id="BFAD01000004">
    <property type="protein sequence ID" value="GBE81852.1"/>
    <property type="molecule type" value="Genomic_DNA"/>
</dbReference>
<evidence type="ECO:0000259" key="1">
    <source>
        <dbReference type="Pfam" id="PF13391"/>
    </source>
</evidence>
<dbReference type="OrthoDB" id="2803682at2759"/>
<feature type="domain" description="HNH nuclease" evidence="1">
    <location>
        <begin position="32"/>
        <end position="84"/>
    </location>
</feature>
<dbReference type="Pfam" id="PF13391">
    <property type="entry name" value="HNH_2"/>
    <property type="match status" value="1"/>
</dbReference>
<evidence type="ECO:0000313" key="2">
    <source>
        <dbReference type="EMBL" id="GBE81852.1"/>
    </source>
</evidence>
<gene>
    <name evidence="2" type="ORF">SCP_0402260</name>
</gene>
<dbReference type="InterPro" id="IPR003615">
    <property type="entry name" value="HNH_nuc"/>
</dbReference>
<protein>
    <recommendedName>
        <fullName evidence="1">HNH nuclease domain-containing protein</fullName>
    </recommendedName>
</protein>
<comment type="caution">
    <text evidence="2">The sequence shown here is derived from an EMBL/GenBank/DDBJ whole genome shotgun (WGS) entry which is preliminary data.</text>
</comment>
<name>A0A401GI53_9APHY</name>
<keyword evidence="3" id="KW-1185">Reference proteome</keyword>
<sequence length="186" mass="21226">MCKRDIPAETDTDNSGGDELWDCLMERESERCVVTGTSHRLCSAAHLVPFRRGNKYIELLTRRRRYEDEDDPIIDDVNGPRNALFVNLFLRIAIGSMRAAFLQTPNFILNPEHINSQYTGGSHIFLHYFAQPLELDQAVKASIPHGQPIRLPEPMNREIWPPHAIFAAYYGSGRVRAICSMLDLMI</sequence>
<dbReference type="GeneID" id="38778769"/>
<organism evidence="2 3">
    <name type="scientific">Sparassis crispa</name>
    <dbReference type="NCBI Taxonomy" id="139825"/>
    <lineage>
        <taxon>Eukaryota</taxon>
        <taxon>Fungi</taxon>
        <taxon>Dikarya</taxon>
        <taxon>Basidiomycota</taxon>
        <taxon>Agaricomycotina</taxon>
        <taxon>Agaricomycetes</taxon>
        <taxon>Polyporales</taxon>
        <taxon>Sparassidaceae</taxon>
        <taxon>Sparassis</taxon>
    </lineage>
</organism>
<reference evidence="2 3" key="1">
    <citation type="journal article" date="2018" name="Sci. Rep.">
        <title>Genome sequence of the cauliflower mushroom Sparassis crispa (Hanabiratake) and its association with beneficial usage.</title>
        <authorList>
            <person name="Kiyama R."/>
            <person name="Furutani Y."/>
            <person name="Kawaguchi K."/>
            <person name="Nakanishi T."/>
        </authorList>
    </citation>
    <scope>NUCLEOTIDE SEQUENCE [LARGE SCALE GENOMIC DNA]</scope>
</reference>
<accession>A0A401GI53</accession>